<keyword evidence="1" id="KW-0732">Signal</keyword>
<proteinExistence type="predicted"/>
<protein>
    <submittedName>
        <fullName evidence="2">Uncharacterized protein</fullName>
    </submittedName>
</protein>
<dbReference type="AlphaFoldDB" id="A0A1S1MX62"/>
<name>A0A1S1MX62_9GAMM</name>
<dbReference type="RefSeq" id="WP_070985383.1">
    <property type="nucleotide sequence ID" value="NZ_MKJU01000025.1"/>
</dbReference>
<evidence type="ECO:0000313" key="2">
    <source>
        <dbReference type="EMBL" id="OHU91468.1"/>
    </source>
</evidence>
<sequence>MINFLYGSIKSATLLLCVGYISSGYAQTSENTTLSSQVTSQSTYIELKNGSATTHIQQFVKQKAELETSGECPFTSLHDPECTRDELLPHYER</sequence>
<dbReference type="EMBL" id="MKJU01000025">
    <property type="protein sequence ID" value="OHU91468.1"/>
    <property type="molecule type" value="Genomic_DNA"/>
</dbReference>
<evidence type="ECO:0000313" key="3">
    <source>
        <dbReference type="Proteomes" id="UP000179786"/>
    </source>
</evidence>
<dbReference type="Proteomes" id="UP000179786">
    <property type="component" value="Unassembled WGS sequence"/>
</dbReference>
<reference evidence="2 3" key="1">
    <citation type="submission" date="2016-09" db="EMBL/GenBank/DDBJ databases">
        <title>Pseudoalteromonas amylolytica sp. nov., isolated from the surface seawater.</title>
        <authorList>
            <person name="Wu Y.-H."/>
            <person name="Cheng H."/>
            <person name="Jin X.-B."/>
            <person name="Wang C.-S."/>
            <person name="Xu X.-W."/>
        </authorList>
    </citation>
    <scope>NUCLEOTIDE SEQUENCE [LARGE SCALE GENOMIC DNA]</scope>
    <source>
        <strain evidence="2 3">JW1</strain>
    </source>
</reference>
<comment type="caution">
    <text evidence="2">The sequence shown here is derived from an EMBL/GenBank/DDBJ whole genome shotgun (WGS) entry which is preliminary data.</text>
</comment>
<keyword evidence="3" id="KW-1185">Reference proteome</keyword>
<gene>
    <name evidence="2" type="ORF">BET10_11700</name>
</gene>
<feature type="chain" id="PRO_5010243936" evidence="1">
    <location>
        <begin position="27"/>
        <end position="93"/>
    </location>
</feature>
<accession>A0A1S1MX62</accession>
<feature type="signal peptide" evidence="1">
    <location>
        <begin position="1"/>
        <end position="26"/>
    </location>
</feature>
<organism evidence="2 3">
    <name type="scientific">Pseudoalteromonas amylolytica</name>
    <dbReference type="NCBI Taxonomy" id="1859457"/>
    <lineage>
        <taxon>Bacteria</taxon>
        <taxon>Pseudomonadati</taxon>
        <taxon>Pseudomonadota</taxon>
        <taxon>Gammaproteobacteria</taxon>
        <taxon>Alteromonadales</taxon>
        <taxon>Pseudoalteromonadaceae</taxon>
        <taxon>Pseudoalteromonas</taxon>
    </lineage>
</organism>
<evidence type="ECO:0000256" key="1">
    <source>
        <dbReference type="SAM" id="SignalP"/>
    </source>
</evidence>